<dbReference type="Pfam" id="PF05071">
    <property type="entry name" value="NDUFA12"/>
    <property type="match status" value="1"/>
</dbReference>
<feature type="region of interest" description="Disordered" evidence="2">
    <location>
        <begin position="157"/>
        <end position="206"/>
    </location>
</feature>
<dbReference type="STRING" id="691883.A0A058ZBH1"/>
<comment type="similarity">
    <text evidence="1">Belongs to the complex I NDUFA12 subunit family.</text>
</comment>
<dbReference type="OMA" id="SETYQPE"/>
<dbReference type="InterPro" id="IPR052618">
    <property type="entry name" value="ComplexI_NDUFA12"/>
</dbReference>
<evidence type="ECO:0008006" key="5">
    <source>
        <dbReference type="Google" id="ProtNLM"/>
    </source>
</evidence>
<dbReference type="InterPro" id="IPR007763">
    <property type="entry name" value="NDUFA12"/>
</dbReference>
<dbReference type="AlphaFoldDB" id="A0A058ZBH1"/>
<dbReference type="Proteomes" id="UP000030693">
    <property type="component" value="Unassembled WGS sequence"/>
</dbReference>
<dbReference type="eggNOG" id="ENOG502RT57">
    <property type="taxonomic scope" value="Eukaryota"/>
</dbReference>
<dbReference type="GeneID" id="20525913"/>
<name>A0A058ZBH1_FONAL</name>
<sequence>MLRRLAALVPGKALPPGTTPASGGNVFSRSAQSALTALKEMVDGKDTHLVGTDQYGNEYYESPPPNPPGRPRRKVVPKGMNPRDVYLYESGSLPVQWHSWLTHRRAVPPTLEEIARDEQRRLDIQERARLIDQHWREVKAQGTISLGFTPEAVAAREARAQAAAPPPVSSPEYDPILPVKELVTSQSLPSETYQPEAWTPGKPNKQ</sequence>
<dbReference type="GO" id="GO:0005739">
    <property type="term" value="C:mitochondrion"/>
    <property type="evidence" value="ECO:0007669"/>
    <property type="project" value="TreeGrafter"/>
</dbReference>
<evidence type="ECO:0000313" key="3">
    <source>
        <dbReference type="EMBL" id="KCV71770.1"/>
    </source>
</evidence>
<dbReference type="EMBL" id="KB932202">
    <property type="protein sequence ID" value="KCV71770.1"/>
    <property type="molecule type" value="Genomic_DNA"/>
</dbReference>
<evidence type="ECO:0000313" key="4">
    <source>
        <dbReference type="Proteomes" id="UP000030693"/>
    </source>
</evidence>
<evidence type="ECO:0000256" key="2">
    <source>
        <dbReference type="SAM" id="MobiDB-lite"/>
    </source>
</evidence>
<dbReference type="GO" id="GO:0032981">
    <property type="term" value="P:mitochondrial respiratory chain complex I assembly"/>
    <property type="evidence" value="ECO:0007669"/>
    <property type="project" value="TreeGrafter"/>
</dbReference>
<proteinExistence type="inferred from homology"/>
<evidence type="ECO:0000256" key="1">
    <source>
        <dbReference type="ARBA" id="ARBA00007355"/>
    </source>
</evidence>
<dbReference type="PANTHER" id="PTHR32470:SF2">
    <property type="entry name" value="NADH DEHYDROGENASE [UBIQUINONE] 1 ALPHA SUBCOMPLEX ASSEMBLY FACTOR 2"/>
    <property type="match status" value="1"/>
</dbReference>
<protein>
    <recommendedName>
        <fullName evidence="5">NADH dehydrogenase [ubiquinone] 1 alpha subcomplex subunit 12</fullName>
    </recommendedName>
</protein>
<dbReference type="RefSeq" id="XP_009493348.1">
    <property type="nucleotide sequence ID" value="XM_009495073.1"/>
</dbReference>
<dbReference type="OrthoDB" id="10255576at2759"/>
<gene>
    <name evidence="3" type="ORF">H696_01188</name>
</gene>
<accession>A0A058ZBH1</accession>
<dbReference type="GO" id="GO:0045271">
    <property type="term" value="C:respiratory chain complex I"/>
    <property type="evidence" value="ECO:0007669"/>
    <property type="project" value="InterPro"/>
</dbReference>
<organism evidence="3">
    <name type="scientific">Fonticula alba</name>
    <name type="common">Slime mold</name>
    <dbReference type="NCBI Taxonomy" id="691883"/>
    <lineage>
        <taxon>Eukaryota</taxon>
        <taxon>Rotosphaerida</taxon>
        <taxon>Fonticulaceae</taxon>
        <taxon>Fonticula</taxon>
    </lineage>
</organism>
<reference evidence="3" key="1">
    <citation type="submission" date="2013-04" db="EMBL/GenBank/DDBJ databases">
        <title>The Genome Sequence of Fonticula alba ATCC 38817.</title>
        <authorList>
            <consortium name="The Broad Institute Genomics Platform"/>
            <person name="Russ C."/>
            <person name="Cuomo C."/>
            <person name="Burger G."/>
            <person name="Gray M.W."/>
            <person name="Holland P.W.H."/>
            <person name="King N."/>
            <person name="Lang F.B.F."/>
            <person name="Roger A.J."/>
            <person name="Ruiz-Trillo I."/>
            <person name="Brown M."/>
            <person name="Walker B."/>
            <person name="Young S."/>
            <person name="Zeng Q."/>
            <person name="Gargeya S."/>
            <person name="Fitzgerald M."/>
            <person name="Haas B."/>
            <person name="Abouelleil A."/>
            <person name="Allen A.W."/>
            <person name="Alvarado L."/>
            <person name="Arachchi H.M."/>
            <person name="Berlin A.M."/>
            <person name="Chapman S.B."/>
            <person name="Gainer-Dewar J."/>
            <person name="Goldberg J."/>
            <person name="Griggs A."/>
            <person name="Gujja S."/>
            <person name="Hansen M."/>
            <person name="Howarth C."/>
            <person name="Imamovic A."/>
            <person name="Ireland A."/>
            <person name="Larimer J."/>
            <person name="McCowan C."/>
            <person name="Murphy C."/>
            <person name="Pearson M."/>
            <person name="Poon T.W."/>
            <person name="Priest M."/>
            <person name="Roberts A."/>
            <person name="Saif S."/>
            <person name="Shea T."/>
            <person name="Sisk P."/>
            <person name="Sykes S."/>
            <person name="Wortman J."/>
            <person name="Nusbaum C."/>
            <person name="Birren B."/>
        </authorList>
    </citation>
    <scope>NUCLEOTIDE SEQUENCE [LARGE SCALE GENOMIC DNA]</scope>
    <source>
        <strain evidence="3">ATCC 38817</strain>
    </source>
</reference>
<keyword evidence="4" id="KW-1185">Reference proteome</keyword>
<feature type="region of interest" description="Disordered" evidence="2">
    <location>
        <begin position="52"/>
        <end position="73"/>
    </location>
</feature>
<dbReference type="PANTHER" id="PTHR32470">
    <property type="entry name" value="ADH DEHYDROGENASE [UBIQUINONE] 1 ALPHA SUBCOMPLEX ASSEMBLY FACTOR 2"/>
    <property type="match status" value="1"/>
</dbReference>
<feature type="compositionally biased region" description="Polar residues" evidence="2">
    <location>
        <begin position="183"/>
        <end position="193"/>
    </location>
</feature>